<dbReference type="EMBL" id="BSDR01000001">
    <property type="protein sequence ID" value="GLI33676.1"/>
    <property type="molecule type" value="Genomic_DNA"/>
</dbReference>
<dbReference type="AlphaFoldDB" id="A0A9W6CXJ3"/>
<dbReference type="InterPro" id="IPR003813">
    <property type="entry name" value="MvhD/FlpD"/>
</dbReference>
<feature type="domain" description="F420-non-reducing hydrogenase iron-sulfur subunit D" evidence="5">
    <location>
        <begin position="10"/>
        <end position="132"/>
    </location>
</feature>
<evidence type="ECO:0000256" key="3">
    <source>
        <dbReference type="ARBA" id="ARBA00023004"/>
    </source>
</evidence>
<evidence type="ECO:0000259" key="5">
    <source>
        <dbReference type="Pfam" id="PF02662"/>
    </source>
</evidence>
<evidence type="ECO:0000313" key="7">
    <source>
        <dbReference type="Proteomes" id="UP001144372"/>
    </source>
</evidence>
<evidence type="ECO:0000256" key="4">
    <source>
        <dbReference type="ARBA" id="ARBA00023014"/>
    </source>
</evidence>
<sequence>MEIINFEPRILAFLCNWCSYAGADLAGVSRLQYPPNIRVIRVMCSGSVSPHHLLHAFQKGADGVLVAGCHIGDCHYLKGNYMTVKRVKFLEGLLKFAGYNPERLRLEWISAAEGIKFAEVVRDFTEKIRSLGPAPSFEAVPGTAATA</sequence>
<dbReference type="GO" id="GO:0016491">
    <property type="term" value="F:oxidoreductase activity"/>
    <property type="evidence" value="ECO:0007669"/>
    <property type="project" value="UniProtKB-KW"/>
</dbReference>
<keyword evidence="1" id="KW-0479">Metal-binding</keyword>
<evidence type="ECO:0000256" key="1">
    <source>
        <dbReference type="ARBA" id="ARBA00022723"/>
    </source>
</evidence>
<organism evidence="6 7">
    <name type="scientific">Desulforhabdus amnigena</name>
    <dbReference type="NCBI Taxonomy" id="40218"/>
    <lineage>
        <taxon>Bacteria</taxon>
        <taxon>Pseudomonadati</taxon>
        <taxon>Thermodesulfobacteriota</taxon>
        <taxon>Syntrophobacteria</taxon>
        <taxon>Syntrophobacterales</taxon>
        <taxon>Syntrophobacteraceae</taxon>
        <taxon>Desulforhabdus</taxon>
    </lineage>
</organism>
<dbReference type="Pfam" id="PF02662">
    <property type="entry name" value="FlpD"/>
    <property type="match status" value="1"/>
</dbReference>
<comment type="caution">
    <text evidence="6">The sequence shown here is derived from an EMBL/GenBank/DDBJ whole genome shotgun (WGS) entry which is preliminary data.</text>
</comment>
<name>A0A9W6CXJ3_9BACT</name>
<keyword evidence="2" id="KW-0560">Oxidoreductase</keyword>
<evidence type="ECO:0000256" key="2">
    <source>
        <dbReference type="ARBA" id="ARBA00023002"/>
    </source>
</evidence>
<dbReference type="Proteomes" id="UP001144372">
    <property type="component" value="Unassembled WGS sequence"/>
</dbReference>
<keyword evidence="4" id="KW-0411">Iron-sulfur</keyword>
<proteinExistence type="predicted"/>
<keyword evidence="3" id="KW-0408">Iron</keyword>
<dbReference type="GO" id="GO:0046872">
    <property type="term" value="F:metal ion binding"/>
    <property type="evidence" value="ECO:0007669"/>
    <property type="project" value="UniProtKB-KW"/>
</dbReference>
<evidence type="ECO:0000313" key="6">
    <source>
        <dbReference type="EMBL" id="GLI33676.1"/>
    </source>
</evidence>
<gene>
    <name evidence="6" type="ORF">DAMNIGENAA_11090</name>
</gene>
<protein>
    <submittedName>
        <fullName evidence="6">Methyl viologen-reducing hydrogenase subunit delta FlpD-like protein</fullName>
    </submittedName>
</protein>
<dbReference type="RefSeq" id="WP_281792811.1">
    <property type="nucleotide sequence ID" value="NZ_BSDR01000001.1"/>
</dbReference>
<accession>A0A9W6CXJ3</accession>
<keyword evidence="7" id="KW-1185">Reference proteome</keyword>
<dbReference type="GO" id="GO:0051536">
    <property type="term" value="F:iron-sulfur cluster binding"/>
    <property type="evidence" value="ECO:0007669"/>
    <property type="project" value="UniProtKB-KW"/>
</dbReference>
<reference evidence="6" key="1">
    <citation type="submission" date="2022-12" db="EMBL/GenBank/DDBJ databases">
        <title>Reference genome sequencing for broad-spectrum identification of bacterial and archaeal isolates by mass spectrometry.</title>
        <authorList>
            <person name="Sekiguchi Y."/>
            <person name="Tourlousse D.M."/>
        </authorList>
    </citation>
    <scope>NUCLEOTIDE SEQUENCE</scope>
    <source>
        <strain evidence="6">ASRB1</strain>
    </source>
</reference>